<keyword evidence="2" id="KW-0540">Nuclease</keyword>
<dbReference type="Gene3D" id="3.60.10.10">
    <property type="entry name" value="Endonuclease/exonuclease/phosphatase"/>
    <property type="match status" value="1"/>
</dbReference>
<keyword evidence="2" id="KW-0255">Endonuclease</keyword>
<keyword evidence="2" id="KW-0269">Exonuclease</keyword>
<dbReference type="PANTHER" id="PTHR41349:SF1">
    <property type="entry name" value="PROTEIN CBG08683"/>
    <property type="match status" value="1"/>
</dbReference>
<comment type="caution">
    <text evidence="2">The sequence shown here is derived from an EMBL/GenBank/DDBJ whole genome shotgun (WGS) entry which is preliminary data.</text>
</comment>
<dbReference type="InterPro" id="IPR005135">
    <property type="entry name" value="Endo/exonuclease/phosphatase"/>
</dbReference>
<dbReference type="PANTHER" id="PTHR41349">
    <property type="match status" value="1"/>
</dbReference>
<dbReference type="GO" id="GO:0004527">
    <property type="term" value="F:exonuclease activity"/>
    <property type="evidence" value="ECO:0007669"/>
    <property type="project" value="UniProtKB-KW"/>
</dbReference>
<name>A0A3M0G8K2_9FLAO</name>
<proteinExistence type="predicted"/>
<dbReference type="RefSeq" id="WP_121916891.1">
    <property type="nucleotide sequence ID" value="NZ_REFV01000005.1"/>
</dbReference>
<dbReference type="AlphaFoldDB" id="A0A3M0G8K2"/>
<reference evidence="2 3" key="1">
    <citation type="submission" date="2018-10" db="EMBL/GenBank/DDBJ databases">
        <title>Dokdonia luteus sp. nov., isolated from sea water.</title>
        <authorList>
            <person name="Zhou L.Y."/>
            <person name="Du Z.J."/>
        </authorList>
    </citation>
    <scope>NUCLEOTIDE SEQUENCE [LARGE SCALE GENOMIC DNA]</scope>
    <source>
        <strain evidence="2 3">SH27</strain>
    </source>
</reference>
<evidence type="ECO:0000259" key="1">
    <source>
        <dbReference type="Pfam" id="PF03372"/>
    </source>
</evidence>
<gene>
    <name evidence="2" type="ORF">EAX61_06605</name>
</gene>
<dbReference type="Proteomes" id="UP000281985">
    <property type="component" value="Unassembled WGS sequence"/>
</dbReference>
<evidence type="ECO:0000313" key="3">
    <source>
        <dbReference type="Proteomes" id="UP000281985"/>
    </source>
</evidence>
<protein>
    <submittedName>
        <fullName evidence="2">Endonuclease/exonuclease/phosphatase family protein</fullName>
    </submittedName>
</protein>
<keyword evidence="3" id="KW-1185">Reference proteome</keyword>
<feature type="domain" description="Endonuclease/exonuclease/phosphatase" evidence="1">
    <location>
        <begin position="31"/>
        <end position="339"/>
    </location>
</feature>
<dbReference type="EMBL" id="REFV01000005">
    <property type="protein sequence ID" value="RMB60487.1"/>
    <property type="molecule type" value="Genomic_DNA"/>
</dbReference>
<accession>A0A3M0G8K2</accession>
<dbReference type="GO" id="GO:0004519">
    <property type="term" value="F:endonuclease activity"/>
    <property type="evidence" value="ECO:0007669"/>
    <property type="project" value="UniProtKB-KW"/>
</dbReference>
<organism evidence="2 3">
    <name type="scientific">Dokdonia sinensis</name>
    <dbReference type="NCBI Taxonomy" id="2479847"/>
    <lineage>
        <taxon>Bacteria</taxon>
        <taxon>Pseudomonadati</taxon>
        <taxon>Bacteroidota</taxon>
        <taxon>Flavobacteriia</taxon>
        <taxon>Flavobacteriales</taxon>
        <taxon>Flavobacteriaceae</taxon>
        <taxon>Dokdonia</taxon>
    </lineage>
</organism>
<dbReference type="SUPFAM" id="SSF56219">
    <property type="entry name" value="DNase I-like"/>
    <property type="match status" value="1"/>
</dbReference>
<dbReference type="Pfam" id="PF03372">
    <property type="entry name" value="Exo_endo_phos"/>
    <property type="match status" value="1"/>
</dbReference>
<dbReference type="InterPro" id="IPR036691">
    <property type="entry name" value="Endo/exonu/phosph_ase_sf"/>
</dbReference>
<keyword evidence="2" id="KW-0378">Hydrolase</keyword>
<sequence>MRIFLKVILIFILFTQLLSCVGQTTEEVSFMTFNIWQEGTSVPDGFNQIRDVIIATTPDVVCFTEVRNYNDEDWTTKMVTALAEKGHDYNRGYAGGDVSFISKYPIDSGTQIFGNSDKGTIVQFDVHIAGNIIKVAGAHLDYTYYACYLPRGYNGGSPDWKMRDDGKGKPLPMINTDSIQAYNLESTRDEAIASFIDATKDSSQPVILMGDFNEPSFLDWTEKTKHLFDHNGVVMPWYTTKQLDGNGFIDAYRAFYPDEVANPGFTWPSVTSANKSTSWTPLADERDRIDYIFYRGNGITVKDIALVGPKASYVFNNSETLDTDKDTFMASNLPWLSDHKAVFGRFLFAFEE</sequence>
<dbReference type="OrthoDB" id="9794261at2"/>
<evidence type="ECO:0000313" key="2">
    <source>
        <dbReference type="EMBL" id="RMB60487.1"/>
    </source>
</evidence>